<dbReference type="AlphaFoldDB" id="A0A7V3RDR7"/>
<protein>
    <recommendedName>
        <fullName evidence="7">Serine acetyltransferase</fullName>
        <ecNumber evidence="7">2.3.1.30</ecNumber>
    </recommendedName>
</protein>
<dbReference type="InterPro" id="IPR005881">
    <property type="entry name" value="Ser_O-AcTrfase"/>
</dbReference>
<dbReference type="PIRSF" id="PIRSF000441">
    <property type="entry name" value="CysE"/>
    <property type="match status" value="1"/>
</dbReference>
<keyword evidence="3 7" id="KW-0808">Transferase</keyword>
<dbReference type="SUPFAM" id="SSF51161">
    <property type="entry name" value="Trimeric LpxA-like enzymes"/>
    <property type="match status" value="1"/>
</dbReference>
<comment type="similarity">
    <text evidence="1 7">Belongs to the transferase hexapeptide repeat family.</text>
</comment>
<accession>A0A7V3RDR7</accession>
<dbReference type="Gene3D" id="1.10.3130.10">
    <property type="entry name" value="serine acetyltransferase, domain 1"/>
    <property type="match status" value="1"/>
</dbReference>
<reference evidence="8" key="1">
    <citation type="journal article" date="2020" name="mSystems">
        <title>Genome- and Community-Level Interaction Insights into Carbon Utilization and Element Cycling Functions of Hydrothermarchaeota in Hydrothermal Sediment.</title>
        <authorList>
            <person name="Zhou Z."/>
            <person name="Liu Y."/>
            <person name="Xu W."/>
            <person name="Pan J."/>
            <person name="Luo Z.H."/>
            <person name="Li M."/>
        </authorList>
    </citation>
    <scope>NUCLEOTIDE SEQUENCE [LARGE SCALE GENOMIC DNA]</scope>
    <source>
        <strain evidence="8">SpSt-966</strain>
    </source>
</reference>
<dbReference type="GO" id="GO:0005737">
    <property type="term" value="C:cytoplasm"/>
    <property type="evidence" value="ECO:0007669"/>
    <property type="project" value="InterPro"/>
</dbReference>
<evidence type="ECO:0000256" key="7">
    <source>
        <dbReference type="PIRNR" id="PIRNR000441"/>
    </source>
</evidence>
<dbReference type="InterPro" id="IPR001451">
    <property type="entry name" value="Hexapep"/>
</dbReference>
<keyword evidence="2" id="KW-0028">Amino-acid biosynthesis</keyword>
<dbReference type="EC" id="2.3.1.30" evidence="7"/>
<sequence length="217" mass="24151">MRSFFEEIYFTFKAVKEDYTLGRTLDPSVKSKADIILFSASFHGLVIYRFSHLLWKSNLKFFAMYLRYLSRVLYKMDIHPAAEMEFGVFIDHGIGVVIGETASVGKGTLIYHGVTLGSARVMNGKRHPTVGRNVFIGANASILGPVTIGDGSKIGANSVVLHDVPPNSTVVGNPGHIIHKNGEENFEINDSHRQNTCCELENYEQTLVKAGKDKSRW</sequence>
<dbReference type="InterPro" id="IPR011004">
    <property type="entry name" value="Trimer_LpxA-like_sf"/>
</dbReference>
<keyword evidence="4" id="KW-0677">Repeat</keyword>
<dbReference type="PROSITE" id="PS00101">
    <property type="entry name" value="HEXAPEP_TRANSFERASES"/>
    <property type="match status" value="1"/>
</dbReference>
<gene>
    <name evidence="8" type="ORF">ENX73_01580</name>
</gene>
<proteinExistence type="inferred from homology"/>
<comment type="catalytic activity">
    <reaction evidence="6 7">
        <text>L-serine + acetyl-CoA = O-acetyl-L-serine + CoA</text>
        <dbReference type="Rhea" id="RHEA:24560"/>
        <dbReference type="ChEBI" id="CHEBI:33384"/>
        <dbReference type="ChEBI" id="CHEBI:57287"/>
        <dbReference type="ChEBI" id="CHEBI:57288"/>
        <dbReference type="ChEBI" id="CHEBI:58340"/>
        <dbReference type="EC" id="2.3.1.30"/>
    </reaction>
</comment>
<organism evidence="8">
    <name type="scientific">Mesoaciditoga lauensis</name>
    <dbReference type="NCBI Taxonomy" id="1495039"/>
    <lineage>
        <taxon>Bacteria</taxon>
        <taxon>Thermotogati</taxon>
        <taxon>Thermotogota</taxon>
        <taxon>Thermotogae</taxon>
        <taxon>Mesoaciditogales</taxon>
        <taxon>Mesoaciditogaceae</taxon>
        <taxon>Mesoaciditoga</taxon>
    </lineage>
</organism>
<evidence type="ECO:0000256" key="1">
    <source>
        <dbReference type="ARBA" id="ARBA00007274"/>
    </source>
</evidence>
<dbReference type="NCBIfam" id="NF041874">
    <property type="entry name" value="EPS_EpsC"/>
    <property type="match status" value="1"/>
</dbReference>
<name>A0A7V3RDR7_9BACT</name>
<dbReference type="GO" id="GO:0006535">
    <property type="term" value="P:cysteine biosynthetic process from serine"/>
    <property type="evidence" value="ECO:0007669"/>
    <property type="project" value="InterPro"/>
</dbReference>
<dbReference type="PANTHER" id="PTHR42811">
    <property type="entry name" value="SERINE ACETYLTRANSFERASE"/>
    <property type="match status" value="1"/>
</dbReference>
<dbReference type="CDD" id="cd03354">
    <property type="entry name" value="LbH_SAT"/>
    <property type="match status" value="1"/>
</dbReference>
<dbReference type="Gene3D" id="2.160.10.10">
    <property type="entry name" value="Hexapeptide repeat proteins"/>
    <property type="match status" value="1"/>
</dbReference>
<evidence type="ECO:0000256" key="3">
    <source>
        <dbReference type="ARBA" id="ARBA00022679"/>
    </source>
</evidence>
<dbReference type="EMBL" id="DTPE01000070">
    <property type="protein sequence ID" value="HGE74799.1"/>
    <property type="molecule type" value="Genomic_DNA"/>
</dbReference>
<dbReference type="FunFam" id="2.160.10.10:FF:000007">
    <property type="entry name" value="Serine acetyltransferase"/>
    <property type="match status" value="1"/>
</dbReference>
<dbReference type="InterPro" id="IPR018357">
    <property type="entry name" value="Hexapep_transf_CS"/>
</dbReference>
<dbReference type="InterPro" id="IPR042122">
    <property type="entry name" value="Ser_AcTrfase_N_sf"/>
</dbReference>
<evidence type="ECO:0000256" key="6">
    <source>
        <dbReference type="ARBA" id="ARBA00049486"/>
    </source>
</evidence>
<evidence type="ECO:0000313" key="8">
    <source>
        <dbReference type="EMBL" id="HGE74799.1"/>
    </source>
</evidence>
<evidence type="ECO:0000256" key="2">
    <source>
        <dbReference type="ARBA" id="ARBA00022605"/>
    </source>
</evidence>
<dbReference type="Pfam" id="PF00132">
    <property type="entry name" value="Hexapep"/>
    <property type="match status" value="1"/>
</dbReference>
<dbReference type="InterPro" id="IPR053376">
    <property type="entry name" value="Serine_acetyltransferase"/>
</dbReference>
<evidence type="ECO:0000256" key="4">
    <source>
        <dbReference type="ARBA" id="ARBA00022737"/>
    </source>
</evidence>
<evidence type="ECO:0000256" key="5">
    <source>
        <dbReference type="ARBA" id="ARBA00023315"/>
    </source>
</evidence>
<comment type="caution">
    <text evidence="8">The sequence shown here is derived from an EMBL/GenBank/DDBJ whole genome shotgun (WGS) entry which is preliminary data.</text>
</comment>
<dbReference type="InterPro" id="IPR045304">
    <property type="entry name" value="LbH_SAT"/>
</dbReference>
<dbReference type="GO" id="GO:0009001">
    <property type="term" value="F:serine O-acetyltransferase activity"/>
    <property type="evidence" value="ECO:0007669"/>
    <property type="project" value="UniProtKB-EC"/>
</dbReference>
<keyword evidence="5 7" id="KW-0012">Acyltransferase</keyword>